<gene>
    <name evidence="1" type="ORF">AVEN_74722_1</name>
</gene>
<accession>A0A4Y2WCP8</accession>
<protein>
    <submittedName>
        <fullName evidence="1">Uncharacterized protein</fullName>
    </submittedName>
</protein>
<organism evidence="1 2">
    <name type="scientific">Araneus ventricosus</name>
    <name type="common">Orbweaver spider</name>
    <name type="synonym">Epeira ventricosa</name>
    <dbReference type="NCBI Taxonomy" id="182803"/>
    <lineage>
        <taxon>Eukaryota</taxon>
        <taxon>Metazoa</taxon>
        <taxon>Ecdysozoa</taxon>
        <taxon>Arthropoda</taxon>
        <taxon>Chelicerata</taxon>
        <taxon>Arachnida</taxon>
        <taxon>Araneae</taxon>
        <taxon>Araneomorphae</taxon>
        <taxon>Entelegynae</taxon>
        <taxon>Araneoidea</taxon>
        <taxon>Araneidae</taxon>
        <taxon>Araneus</taxon>
    </lineage>
</organism>
<dbReference type="PANTHER" id="PTHR39953:SF1">
    <property type="entry name" value="RE54151P"/>
    <property type="match status" value="1"/>
</dbReference>
<proteinExistence type="predicted"/>
<keyword evidence="2" id="KW-1185">Reference proteome</keyword>
<dbReference type="EMBL" id="BGPR01058947">
    <property type="protein sequence ID" value="GBO35029.1"/>
    <property type="molecule type" value="Genomic_DNA"/>
</dbReference>
<comment type="caution">
    <text evidence="1">The sequence shown here is derived from an EMBL/GenBank/DDBJ whole genome shotgun (WGS) entry which is preliminary data.</text>
</comment>
<dbReference type="AlphaFoldDB" id="A0A4Y2WCP8"/>
<name>A0A4Y2WCP8_ARAVE</name>
<dbReference type="PANTHER" id="PTHR39953">
    <property type="entry name" value="RE54151P"/>
    <property type="match status" value="1"/>
</dbReference>
<dbReference type="Proteomes" id="UP000499080">
    <property type="component" value="Unassembled WGS sequence"/>
</dbReference>
<reference evidence="1 2" key="1">
    <citation type="journal article" date="2019" name="Sci. Rep.">
        <title>Orb-weaving spider Araneus ventricosus genome elucidates the spidroin gene catalogue.</title>
        <authorList>
            <person name="Kono N."/>
            <person name="Nakamura H."/>
            <person name="Ohtoshi R."/>
            <person name="Moran D.A.P."/>
            <person name="Shinohara A."/>
            <person name="Yoshida Y."/>
            <person name="Fujiwara M."/>
            <person name="Mori M."/>
            <person name="Tomita M."/>
            <person name="Arakawa K."/>
        </authorList>
    </citation>
    <scope>NUCLEOTIDE SEQUENCE [LARGE SCALE GENOMIC DNA]</scope>
</reference>
<evidence type="ECO:0000313" key="2">
    <source>
        <dbReference type="Proteomes" id="UP000499080"/>
    </source>
</evidence>
<dbReference type="OrthoDB" id="6765664at2759"/>
<sequence>MDIGFVQGKSDNLPRIDSTMMTMYFKKNSDFMMAEIRGIKAQRSAKVSYGDTAIGYVRVKRDEDMCTVKGRITPEHRVRKKAYSVVLVCNESEDVILSVKCAGYNN</sequence>
<evidence type="ECO:0000313" key="1">
    <source>
        <dbReference type="EMBL" id="GBO35029.1"/>
    </source>
</evidence>